<dbReference type="STRING" id="418702.BJN45_17085"/>
<dbReference type="EMBL" id="MTHD01000008">
    <property type="protein sequence ID" value="OMG51721.1"/>
    <property type="molecule type" value="Genomic_DNA"/>
</dbReference>
<evidence type="ECO:0000259" key="2">
    <source>
        <dbReference type="PROSITE" id="PS51084"/>
    </source>
</evidence>
<dbReference type="Gene3D" id="3.30.428.10">
    <property type="entry name" value="HIT-like"/>
    <property type="match status" value="1"/>
</dbReference>
<dbReference type="PROSITE" id="PS51084">
    <property type="entry name" value="HIT_2"/>
    <property type="match status" value="1"/>
</dbReference>
<organism evidence="3 4">
    <name type="scientific">Azonexus hydrophilus</name>
    <dbReference type="NCBI Taxonomy" id="418702"/>
    <lineage>
        <taxon>Bacteria</taxon>
        <taxon>Pseudomonadati</taxon>
        <taxon>Pseudomonadota</taxon>
        <taxon>Betaproteobacteria</taxon>
        <taxon>Rhodocyclales</taxon>
        <taxon>Azonexaceae</taxon>
        <taxon>Azonexus</taxon>
    </lineage>
</organism>
<evidence type="ECO:0000313" key="4">
    <source>
        <dbReference type="Proteomes" id="UP000187526"/>
    </source>
</evidence>
<comment type="caution">
    <text evidence="3">The sequence shown here is derived from an EMBL/GenBank/DDBJ whole genome shotgun (WGS) entry which is preliminary data.</text>
</comment>
<dbReference type="InterPro" id="IPR011146">
    <property type="entry name" value="HIT-like"/>
</dbReference>
<dbReference type="Pfam" id="PF01230">
    <property type="entry name" value="HIT"/>
    <property type="match status" value="1"/>
</dbReference>
<feature type="short sequence motif" description="Histidine triad motif" evidence="1">
    <location>
        <begin position="105"/>
        <end position="109"/>
    </location>
</feature>
<gene>
    <name evidence="3" type="ORF">BJN45_17085</name>
</gene>
<keyword evidence="4" id="KW-1185">Reference proteome</keyword>
<dbReference type="Proteomes" id="UP000187526">
    <property type="component" value="Unassembled WGS sequence"/>
</dbReference>
<name>A0A1R1HZ32_9RHOO</name>
<proteinExistence type="predicted"/>
<dbReference type="InterPro" id="IPR036265">
    <property type="entry name" value="HIT-like_sf"/>
</dbReference>
<protein>
    <submittedName>
        <fullName evidence="3">HIT family protein</fullName>
    </submittedName>
</protein>
<dbReference type="GO" id="GO:0003824">
    <property type="term" value="F:catalytic activity"/>
    <property type="evidence" value="ECO:0007669"/>
    <property type="project" value="InterPro"/>
</dbReference>
<feature type="domain" description="HIT" evidence="2">
    <location>
        <begin position="19"/>
        <end position="120"/>
    </location>
</feature>
<reference evidence="3 4" key="1">
    <citation type="submission" date="2016-10" db="EMBL/GenBank/DDBJ databases">
        <title>Alkaliphiles isolated from bioreactors.</title>
        <authorList>
            <person name="Salah Z."/>
            <person name="Rout S.P."/>
            <person name="Humphreys P.N."/>
        </authorList>
    </citation>
    <scope>NUCLEOTIDE SEQUENCE [LARGE SCALE GENOMIC DNA]</scope>
    <source>
        <strain evidence="3 4">ZS02</strain>
    </source>
</reference>
<evidence type="ECO:0000256" key="1">
    <source>
        <dbReference type="PROSITE-ProRule" id="PRU00464"/>
    </source>
</evidence>
<accession>A0A1R1HZ32</accession>
<dbReference type="SUPFAM" id="SSF54197">
    <property type="entry name" value="HIT-like"/>
    <property type="match status" value="1"/>
</dbReference>
<dbReference type="AlphaFoldDB" id="A0A1R1HZ32"/>
<sequence>MKGLVQSYGKLQDLIVTASVCELCAESREVVLWQSTDCRVVRVDDPAQPGFCRVIWNAHVREMTDLDAASRSILMSVVFAVEAAVRQCFSPDKINLASFGNVVPHLHWHVIPRWTDDRHFPEPIWGRIQRTSTTIRPVIDDPELAAAITCRIAQEGLA</sequence>
<dbReference type="OrthoDB" id="9799145at2"/>
<evidence type="ECO:0000313" key="3">
    <source>
        <dbReference type="EMBL" id="OMG51721.1"/>
    </source>
</evidence>